<dbReference type="GO" id="GO:0008641">
    <property type="term" value="F:ubiquitin-like modifier activating enzyme activity"/>
    <property type="evidence" value="ECO:0007669"/>
    <property type="project" value="InterPro"/>
</dbReference>
<feature type="domain" description="THIF-type NAD/FAD binding fold" evidence="1">
    <location>
        <begin position="14"/>
        <end position="245"/>
    </location>
</feature>
<gene>
    <name evidence="2" type="ORF">GCM10007989_17880</name>
</gene>
<keyword evidence="3" id="KW-1185">Reference proteome</keyword>
<reference evidence="2" key="2">
    <citation type="submission" date="2020-09" db="EMBL/GenBank/DDBJ databases">
        <authorList>
            <person name="Sun Q."/>
            <person name="Kim S."/>
        </authorList>
    </citation>
    <scope>NUCLEOTIDE SEQUENCE</scope>
    <source>
        <strain evidence="2">KCTC 32437</strain>
    </source>
</reference>
<evidence type="ECO:0000259" key="1">
    <source>
        <dbReference type="Pfam" id="PF00899"/>
    </source>
</evidence>
<organism evidence="2 3">
    <name type="scientific">Devosia pacifica</name>
    <dbReference type="NCBI Taxonomy" id="1335967"/>
    <lineage>
        <taxon>Bacteria</taxon>
        <taxon>Pseudomonadati</taxon>
        <taxon>Pseudomonadota</taxon>
        <taxon>Alphaproteobacteria</taxon>
        <taxon>Hyphomicrobiales</taxon>
        <taxon>Devosiaceae</taxon>
        <taxon>Devosia</taxon>
    </lineage>
</organism>
<dbReference type="Pfam" id="PF00899">
    <property type="entry name" value="ThiF"/>
    <property type="match status" value="1"/>
</dbReference>
<accession>A0A918VTL0</accession>
<dbReference type="Proteomes" id="UP000646579">
    <property type="component" value="Unassembled WGS sequence"/>
</dbReference>
<evidence type="ECO:0000313" key="3">
    <source>
        <dbReference type="Proteomes" id="UP000646579"/>
    </source>
</evidence>
<reference evidence="2" key="1">
    <citation type="journal article" date="2014" name="Int. J. Syst. Evol. Microbiol.">
        <title>Complete genome sequence of Corynebacterium casei LMG S-19264T (=DSM 44701T), isolated from a smear-ripened cheese.</title>
        <authorList>
            <consortium name="US DOE Joint Genome Institute (JGI-PGF)"/>
            <person name="Walter F."/>
            <person name="Albersmeier A."/>
            <person name="Kalinowski J."/>
            <person name="Ruckert C."/>
        </authorList>
    </citation>
    <scope>NUCLEOTIDE SEQUENCE</scope>
    <source>
        <strain evidence="2">KCTC 32437</strain>
    </source>
</reference>
<dbReference type="SUPFAM" id="SSF69572">
    <property type="entry name" value="Activating enzymes of the ubiquitin-like proteins"/>
    <property type="match status" value="1"/>
</dbReference>
<protein>
    <submittedName>
        <fullName evidence="2">Thiamine biosynthesis protein ThiF</fullName>
    </submittedName>
</protein>
<dbReference type="PANTHER" id="PTHR10953">
    <property type="entry name" value="UBIQUITIN-ACTIVATING ENZYME E1"/>
    <property type="match status" value="1"/>
</dbReference>
<sequence>MTGAGLTSEETRRYARHLVLKGFGGAAQNALKSASVLVVGAGGLGSPIILYLAAAGIGQISVVDDDAVSLSNLQRQIAHTDADIGINKALSATNHARLHNDRVRLVAHPRRFGTADAELLDGCTLAIDATDNVATRRELARACASRKIDLIHGAVSMFDGQLSVIAPHRRTADGRPGPDLSALYDDAVSDVDLPSCEANGILGPVTGVIGTLMAMEAIKLISGVGTPLVGRLLVYDGRDARFTELAY</sequence>
<name>A0A918VTL0_9HYPH</name>
<dbReference type="AlphaFoldDB" id="A0A918VTL0"/>
<dbReference type="Gene3D" id="3.40.50.720">
    <property type="entry name" value="NAD(P)-binding Rossmann-like Domain"/>
    <property type="match status" value="1"/>
</dbReference>
<dbReference type="CDD" id="cd00757">
    <property type="entry name" value="ThiF_MoeB_HesA_family"/>
    <property type="match status" value="1"/>
</dbReference>
<dbReference type="EMBL" id="BMZE01000002">
    <property type="protein sequence ID" value="GHA22852.1"/>
    <property type="molecule type" value="Genomic_DNA"/>
</dbReference>
<evidence type="ECO:0000313" key="2">
    <source>
        <dbReference type="EMBL" id="GHA22852.1"/>
    </source>
</evidence>
<comment type="caution">
    <text evidence="2">The sequence shown here is derived from an EMBL/GenBank/DDBJ whole genome shotgun (WGS) entry which is preliminary data.</text>
</comment>
<dbReference type="InterPro" id="IPR000594">
    <property type="entry name" value="ThiF_NAD_FAD-bd"/>
</dbReference>
<dbReference type="GO" id="GO:0016779">
    <property type="term" value="F:nucleotidyltransferase activity"/>
    <property type="evidence" value="ECO:0007669"/>
    <property type="project" value="TreeGrafter"/>
</dbReference>
<dbReference type="InterPro" id="IPR045886">
    <property type="entry name" value="ThiF/MoeB/HesA"/>
</dbReference>
<dbReference type="PANTHER" id="PTHR10953:SF102">
    <property type="entry name" value="ADENYLYLTRANSFERASE AND SULFURTRANSFERASE MOCS3"/>
    <property type="match status" value="1"/>
</dbReference>
<dbReference type="RefSeq" id="WP_189425343.1">
    <property type="nucleotide sequence ID" value="NZ_BMZE01000002.1"/>
</dbReference>
<dbReference type="InterPro" id="IPR035985">
    <property type="entry name" value="Ubiquitin-activating_enz"/>
</dbReference>
<proteinExistence type="predicted"/>
<dbReference type="GO" id="GO:0004792">
    <property type="term" value="F:thiosulfate-cyanide sulfurtransferase activity"/>
    <property type="evidence" value="ECO:0007669"/>
    <property type="project" value="TreeGrafter"/>
</dbReference>
<dbReference type="GO" id="GO:0005737">
    <property type="term" value="C:cytoplasm"/>
    <property type="evidence" value="ECO:0007669"/>
    <property type="project" value="TreeGrafter"/>
</dbReference>